<gene>
    <name evidence="17" type="primary">LOC106577245</name>
</gene>
<evidence type="ECO:0000256" key="6">
    <source>
        <dbReference type="ARBA" id="ARBA00022741"/>
    </source>
</evidence>
<evidence type="ECO:0000256" key="1">
    <source>
        <dbReference type="ARBA" id="ARBA00005224"/>
    </source>
</evidence>
<keyword evidence="7 11" id="KW-0067">ATP-binding</keyword>
<sequence>MSDALLDDGSFMFTSESVGEGHPDKICDQISDAVLDAHLKQDPNAKVACETVCKTGMVLLCGEITSRANVDYQKVVRDTIQHIGYDNSDKGFDYKTCNVLVALEQQSPDIAQGVHIDRKEEDMGAGDQGLMFGYATDETEECMPLTIVLAHKLNSKMAELRRNGTIPWLRPDSKTQVTVHYEQEHGAVIPIRVHTVVISVQHDDFIGLEEQKEVLKEKVIKVVVPAKYLDDKTIYHLQPSGRFVIGGPQGDAGVTGRKIIVDTYGGWGAHGGGAFSGKDFSKVDRSAAYAARWVAKSLVKAKLCRRVLVQVSYAIGVAHPLSISVFTYGSSQKSERELLKIVNKNFDLRPGVIVRELNLKRPIYQKTACYGHFGRSEFTWEVPKELNY</sequence>
<dbReference type="STRING" id="8030.ENSSSAP00000093829"/>
<dbReference type="PANTHER" id="PTHR11964">
    <property type="entry name" value="S-ADENOSYLMETHIONINE SYNTHETASE"/>
    <property type="match status" value="1"/>
</dbReference>
<dbReference type="InterPro" id="IPR002133">
    <property type="entry name" value="S-AdoMet_synthetase"/>
</dbReference>
<evidence type="ECO:0000256" key="11">
    <source>
        <dbReference type="RuleBase" id="RU000541"/>
    </source>
</evidence>
<dbReference type="GeneID" id="106577245"/>
<comment type="cofactor">
    <cofactor evidence="11">
        <name>Mg(2+)</name>
        <dbReference type="ChEBI" id="CHEBI:18420"/>
    </cofactor>
    <text evidence="11">Binds 2 magnesium ions per subunit. The magnesium ions interact primarily with the substrate.</text>
</comment>
<evidence type="ECO:0000259" key="14">
    <source>
        <dbReference type="Pfam" id="PF02772"/>
    </source>
</evidence>
<dbReference type="InterPro" id="IPR022636">
    <property type="entry name" value="S-AdoMet_synthetase_sfam"/>
</dbReference>
<dbReference type="InterPro" id="IPR022629">
    <property type="entry name" value="S-AdoMet_synt_central"/>
</dbReference>
<keyword evidence="8 11" id="KW-0460">Magnesium</keyword>
<dbReference type="PIRSF" id="PIRSF000497">
    <property type="entry name" value="MAT"/>
    <property type="match status" value="1"/>
</dbReference>
<evidence type="ECO:0000313" key="17">
    <source>
        <dbReference type="RefSeq" id="XP_014010646.1"/>
    </source>
</evidence>
<dbReference type="AlphaFoldDB" id="A0A1S3N6G3"/>
<dbReference type="OrthoDB" id="5852090at2759"/>
<feature type="domain" description="S-adenosylmethionine synthetase N-terminal" evidence="13">
    <location>
        <begin position="11"/>
        <end position="108"/>
    </location>
</feature>
<dbReference type="GO" id="GO:0046872">
    <property type="term" value="F:metal ion binding"/>
    <property type="evidence" value="ECO:0007669"/>
    <property type="project" value="UniProtKB-KW"/>
</dbReference>
<evidence type="ECO:0000256" key="8">
    <source>
        <dbReference type="ARBA" id="ARBA00022842"/>
    </source>
</evidence>
<dbReference type="SUPFAM" id="SSF55973">
    <property type="entry name" value="S-adenosylmethionine synthetase"/>
    <property type="match status" value="3"/>
</dbReference>
<feature type="domain" description="S-adenosylmethionine synthetase C-terminal" evidence="15">
    <location>
        <begin position="245"/>
        <end position="381"/>
    </location>
</feature>
<dbReference type="Proteomes" id="UP001652741">
    <property type="component" value="Chromosome ssa18"/>
</dbReference>
<dbReference type="HAMAP" id="MF_00086">
    <property type="entry name" value="S_AdoMet_synth1"/>
    <property type="match status" value="1"/>
</dbReference>
<evidence type="ECO:0000256" key="7">
    <source>
        <dbReference type="ARBA" id="ARBA00022840"/>
    </source>
</evidence>
<comment type="cofactor">
    <cofactor evidence="11">
        <name>K(+)</name>
        <dbReference type="ChEBI" id="CHEBI:29103"/>
    </cofactor>
    <text evidence="11">Binds 1 potassium ion per subunit. The potassium ion interacts primarily with the substrate.</text>
</comment>
<dbReference type="PROSITE" id="PS00377">
    <property type="entry name" value="ADOMET_SYNTHASE_2"/>
    <property type="match status" value="1"/>
</dbReference>
<dbReference type="CDD" id="cd18079">
    <property type="entry name" value="S-AdoMet_synt"/>
    <property type="match status" value="1"/>
</dbReference>
<dbReference type="NCBIfam" id="TIGR01034">
    <property type="entry name" value="metK"/>
    <property type="match status" value="1"/>
</dbReference>
<organism evidence="16 17">
    <name type="scientific">Salmo salar</name>
    <name type="common">Atlantic salmon</name>
    <dbReference type="NCBI Taxonomy" id="8030"/>
    <lineage>
        <taxon>Eukaryota</taxon>
        <taxon>Metazoa</taxon>
        <taxon>Chordata</taxon>
        <taxon>Craniata</taxon>
        <taxon>Vertebrata</taxon>
        <taxon>Euteleostomi</taxon>
        <taxon>Actinopterygii</taxon>
        <taxon>Neopterygii</taxon>
        <taxon>Teleostei</taxon>
        <taxon>Protacanthopterygii</taxon>
        <taxon>Salmoniformes</taxon>
        <taxon>Salmonidae</taxon>
        <taxon>Salmoninae</taxon>
        <taxon>Salmo</taxon>
    </lineage>
</organism>
<comment type="function">
    <text evidence="11">Catalyzes the formation of S-adenosylmethionine from methionine and ATP.</text>
</comment>
<dbReference type="GO" id="GO:0004478">
    <property type="term" value="F:methionine adenosyltransferase activity"/>
    <property type="evidence" value="ECO:0007669"/>
    <property type="project" value="UniProtKB-EC"/>
</dbReference>
<evidence type="ECO:0000256" key="4">
    <source>
        <dbReference type="ARBA" id="ARBA00022679"/>
    </source>
</evidence>
<comment type="pathway">
    <text evidence="1 11">Amino-acid biosynthesis; S-adenosyl-L-methionine biosynthesis; S-adenosyl-L-methionine from L-methionine: step 1/1.</text>
</comment>
<feature type="domain" description="S-adenosylmethionine synthetase central" evidence="14">
    <location>
        <begin position="123"/>
        <end position="243"/>
    </location>
</feature>
<proteinExistence type="inferred from homology"/>
<dbReference type="FunFam" id="3.30.300.10:FF:000001">
    <property type="entry name" value="S-adenosylmethionine synthase"/>
    <property type="match status" value="1"/>
</dbReference>
<dbReference type="Gene3D" id="3.30.300.10">
    <property type="match status" value="3"/>
</dbReference>
<dbReference type="PaxDb" id="8030-ENSSSAP00000093829"/>
<dbReference type="FunFam" id="3.30.300.10:FF:000003">
    <property type="entry name" value="S-adenosylmethionine synthase"/>
    <property type="match status" value="1"/>
</dbReference>
<dbReference type="GO" id="GO:0006556">
    <property type="term" value="P:S-adenosylmethionine biosynthetic process"/>
    <property type="evidence" value="ECO:0007669"/>
    <property type="project" value="UniProtKB-UniPathway"/>
</dbReference>
<evidence type="ECO:0000256" key="2">
    <source>
        <dbReference type="ARBA" id="ARBA00009685"/>
    </source>
</evidence>
<name>A0A1S3N6G3_SALSA</name>
<dbReference type="InterPro" id="IPR022630">
    <property type="entry name" value="S-AdoMet_synt_C"/>
</dbReference>
<dbReference type="Bgee" id="ENSSSAG00000070823">
    <property type="expression patterns" value="Expressed in liver and 17 other cell types or tissues"/>
</dbReference>
<dbReference type="FunFam" id="3.30.300.10:FF:000004">
    <property type="entry name" value="S-adenosylmethionine synthase"/>
    <property type="match status" value="1"/>
</dbReference>
<protein>
    <recommendedName>
        <fullName evidence="11">S-adenosylmethionine synthase</fullName>
        <ecNumber evidence="11">2.5.1.6</ecNumber>
    </recommendedName>
</protein>
<keyword evidence="4 11" id="KW-0808">Transferase</keyword>
<dbReference type="EC" id="2.5.1.6" evidence="11"/>
<accession>A0A1S3N6G3</accession>
<evidence type="ECO:0000256" key="9">
    <source>
        <dbReference type="ARBA" id="ARBA00022958"/>
    </source>
</evidence>
<keyword evidence="9 11" id="KW-0630">Potassium</keyword>
<dbReference type="InterPro" id="IPR022631">
    <property type="entry name" value="ADOMET_SYNTHASE_CS"/>
</dbReference>
<dbReference type="GO" id="GO:0005524">
    <property type="term" value="F:ATP binding"/>
    <property type="evidence" value="ECO:0007669"/>
    <property type="project" value="UniProtKB-KW"/>
</dbReference>
<dbReference type="Pfam" id="PF02773">
    <property type="entry name" value="S-AdoMet_synt_C"/>
    <property type="match status" value="1"/>
</dbReference>
<evidence type="ECO:0000256" key="10">
    <source>
        <dbReference type="ARBA" id="ARBA00048344"/>
    </source>
</evidence>
<evidence type="ECO:0000259" key="15">
    <source>
        <dbReference type="Pfam" id="PF02773"/>
    </source>
</evidence>
<dbReference type="GO" id="GO:0006730">
    <property type="term" value="P:one-carbon metabolic process"/>
    <property type="evidence" value="ECO:0007669"/>
    <property type="project" value="UniProtKB-KW"/>
</dbReference>
<comment type="catalytic activity">
    <reaction evidence="10 11">
        <text>L-methionine + ATP + H2O = S-adenosyl-L-methionine + phosphate + diphosphate</text>
        <dbReference type="Rhea" id="RHEA:21080"/>
        <dbReference type="ChEBI" id="CHEBI:15377"/>
        <dbReference type="ChEBI" id="CHEBI:30616"/>
        <dbReference type="ChEBI" id="CHEBI:33019"/>
        <dbReference type="ChEBI" id="CHEBI:43474"/>
        <dbReference type="ChEBI" id="CHEBI:57844"/>
        <dbReference type="ChEBI" id="CHEBI:59789"/>
        <dbReference type="EC" id="2.5.1.6"/>
    </reaction>
</comment>
<keyword evidence="6 11" id="KW-0547">Nucleotide-binding</keyword>
<comment type="similarity">
    <text evidence="2 12">Belongs to the AdoMet synthase family.</text>
</comment>
<keyword evidence="3 11" id="KW-0554">One-carbon metabolism</keyword>
<dbReference type="InterPro" id="IPR022628">
    <property type="entry name" value="S-AdoMet_synt_N"/>
</dbReference>
<evidence type="ECO:0000256" key="5">
    <source>
        <dbReference type="ARBA" id="ARBA00022723"/>
    </source>
</evidence>
<evidence type="ECO:0000256" key="3">
    <source>
        <dbReference type="ARBA" id="ARBA00022563"/>
    </source>
</evidence>
<dbReference type="Pfam" id="PF02772">
    <property type="entry name" value="S-AdoMet_synt_M"/>
    <property type="match status" value="1"/>
</dbReference>
<evidence type="ECO:0000256" key="12">
    <source>
        <dbReference type="RuleBase" id="RU004462"/>
    </source>
</evidence>
<dbReference type="Pfam" id="PF00438">
    <property type="entry name" value="S-AdoMet_synt_N"/>
    <property type="match status" value="1"/>
</dbReference>
<evidence type="ECO:0000259" key="13">
    <source>
        <dbReference type="Pfam" id="PF00438"/>
    </source>
</evidence>
<dbReference type="UniPathway" id="UPA00315">
    <property type="reaction ID" value="UER00080"/>
</dbReference>
<keyword evidence="5 11" id="KW-0479">Metal-binding</keyword>
<reference evidence="17" key="1">
    <citation type="submission" date="2025-08" db="UniProtKB">
        <authorList>
            <consortium name="RefSeq"/>
        </authorList>
    </citation>
    <scope>IDENTIFICATION</scope>
</reference>
<evidence type="ECO:0000313" key="16">
    <source>
        <dbReference type="Proteomes" id="UP001652741"/>
    </source>
</evidence>
<keyword evidence="16" id="KW-1185">Reference proteome</keyword>
<dbReference type="RefSeq" id="XP_014010646.1">
    <property type="nucleotide sequence ID" value="XM_014155171.2"/>
</dbReference>
<dbReference type="KEGG" id="sasa:106577245"/>
<dbReference type="PROSITE" id="PS00376">
    <property type="entry name" value="ADOMET_SYNTHASE_1"/>
    <property type="match status" value="1"/>
</dbReference>